<dbReference type="Proteomes" id="UP001238973">
    <property type="component" value="Unassembled WGS sequence"/>
</dbReference>
<dbReference type="SUPFAM" id="SSF54373">
    <property type="entry name" value="FAD-linked reductases, C-terminal domain"/>
    <property type="match status" value="1"/>
</dbReference>
<keyword evidence="4" id="KW-0560">Oxidoreductase</keyword>
<dbReference type="GO" id="GO:0018659">
    <property type="term" value="F:4-hydroxybenzoate 3-monooxygenase activity"/>
    <property type="evidence" value="ECO:0007669"/>
    <property type="project" value="UniProtKB-EC"/>
</dbReference>
<name>A0AAJ1VA93_9BACI</name>
<evidence type="ECO:0000256" key="1">
    <source>
        <dbReference type="ARBA" id="ARBA00022630"/>
    </source>
</evidence>
<comment type="caution">
    <text evidence="4">The sequence shown here is derived from an EMBL/GenBank/DDBJ whole genome shotgun (WGS) entry which is preliminary data.</text>
</comment>
<dbReference type="InterPro" id="IPR036188">
    <property type="entry name" value="FAD/NAD-bd_sf"/>
</dbReference>
<dbReference type="InterPro" id="IPR050641">
    <property type="entry name" value="RIFMO-like"/>
</dbReference>
<dbReference type="InterPro" id="IPR002938">
    <property type="entry name" value="FAD-bd"/>
</dbReference>
<evidence type="ECO:0000313" key="5">
    <source>
        <dbReference type="Proteomes" id="UP001238973"/>
    </source>
</evidence>
<proteinExistence type="predicted"/>
<dbReference type="EC" id="1.14.13.2" evidence="4"/>
<evidence type="ECO:0000313" key="4">
    <source>
        <dbReference type="EMBL" id="MDM5281950.1"/>
    </source>
</evidence>
<sequence>MRTQVGIIGAGPAGLMLSHLLHLQGIESIIIENRTREEIEGTIRAGLLEQCTVDLMKTTGVGERMMREGHFHEGIELRFNGESHRINIQELTRGKKVTVYAQHEVIKDLVDARLKTGGEIIFNVDDVSLHDLDTSAPTIRFRKEKDGDFQEITCDYIAGCDGFHGPSRPSIPSTIRKEYQKIYPFGWLGILTEAPPSAPELIYGNHERGFALLSTRSPEIQRLYLQVDRNDNIDNWSDDRIWEELHTRLATHDDWKLIEGPIIQKNIVSMRSFVCDPMQHGKLFLAGDAAHIVPPTGAKGLNLAMADVQILACALGTFYTSNNTELLERYSETCLRRVWKAERFSWYMTSMLHRHYDHTPFEHQIQLAEMDYVTSSRSAATSLAENYAGLPIECPEDWLEKLGVLTLNS</sequence>
<organism evidence="4 5">
    <name type="scientific">Peribacillus frigoritolerans</name>
    <dbReference type="NCBI Taxonomy" id="450367"/>
    <lineage>
        <taxon>Bacteria</taxon>
        <taxon>Bacillati</taxon>
        <taxon>Bacillota</taxon>
        <taxon>Bacilli</taxon>
        <taxon>Bacillales</taxon>
        <taxon>Bacillaceae</taxon>
        <taxon>Peribacillus</taxon>
    </lineage>
</organism>
<evidence type="ECO:0000256" key="2">
    <source>
        <dbReference type="ARBA" id="ARBA00022827"/>
    </source>
</evidence>
<dbReference type="InterPro" id="IPR012733">
    <property type="entry name" value="HB_mOase"/>
</dbReference>
<accession>A0AAJ1VA93</accession>
<dbReference type="PRINTS" id="PR00420">
    <property type="entry name" value="RNGMNOXGNASE"/>
</dbReference>
<dbReference type="SUPFAM" id="SSF51905">
    <property type="entry name" value="FAD/NAD(P)-binding domain"/>
    <property type="match status" value="1"/>
</dbReference>
<reference evidence="4" key="1">
    <citation type="submission" date="2023-06" db="EMBL/GenBank/DDBJ databases">
        <title>Comparative genomics of Bacillaceae isolates and their secondary metabolite potential.</title>
        <authorList>
            <person name="Song L."/>
            <person name="Nielsen L.J."/>
            <person name="Mohite O."/>
            <person name="Xu X."/>
            <person name="Weber T."/>
            <person name="Kovacs A.T."/>
        </authorList>
    </citation>
    <scope>NUCLEOTIDE SEQUENCE</scope>
    <source>
        <strain evidence="4">G1S1</strain>
    </source>
</reference>
<keyword evidence="1" id="KW-0285">Flavoprotein</keyword>
<dbReference type="EMBL" id="JAUCFI010000001">
    <property type="protein sequence ID" value="MDM5281950.1"/>
    <property type="molecule type" value="Genomic_DNA"/>
</dbReference>
<dbReference type="Pfam" id="PF01494">
    <property type="entry name" value="FAD_binding_3"/>
    <property type="match status" value="1"/>
</dbReference>
<feature type="domain" description="FAD-binding" evidence="3">
    <location>
        <begin position="2"/>
        <end position="345"/>
    </location>
</feature>
<dbReference type="Gene3D" id="3.30.9.10">
    <property type="entry name" value="D-Amino Acid Oxidase, subunit A, domain 2"/>
    <property type="match status" value="1"/>
</dbReference>
<gene>
    <name evidence="4" type="primary">pobA</name>
    <name evidence="4" type="ORF">QUF85_00980</name>
</gene>
<evidence type="ECO:0000259" key="3">
    <source>
        <dbReference type="Pfam" id="PF01494"/>
    </source>
</evidence>
<protein>
    <submittedName>
        <fullName evidence="4">4-hydroxybenzoate 3-monooxygenase</fullName>
        <ecNumber evidence="4">1.14.13.2</ecNumber>
    </submittedName>
</protein>
<dbReference type="GO" id="GO:0043639">
    <property type="term" value="P:benzoate catabolic process"/>
    <property type="evidence" value="ECO:0007669"/>
    <property type="project" value="InterPro"/>
</dbReference>
<dbReference type="NCBIfam" id="TIGR02360">
    <property type="entry name" value="pbenz_hydroxyl"/>
    <property type="match status" value="1"/>
</dbReference>
<dbReference type="GO" id="GO:0071949">
    <property type="term" value="F:FAD binding"/>
    <property type="evidence" value="ECO:0007669"/>
    <property type="project" value="InterPro"/>
</dbReference>
<dbReference type="RefSeq" id="WP_289348243.1">
    <property type="nucleotide sequence ID" value="NZ_JAUCFI010000001.1"/>
</dbReference>
<dbReference type="AlphaFoldDB" id="A0AAJ1VA93"/>
<keyword evidence="2" id="KW-0274">FAD</keyword>
<dbReference type="PANTHER" id="PTHR43004:SF3">
    <property type="entry name" value="P-HYDROXYBENZOATE HYDROXYLASE"/>
    <property type="match status" value="1"/>
</dbReference>
<dbReference type="PANTHER" id="PTHR43004">
    <property type="entry name" value="TRK SYSTEM POTASSIUM UPTAKE PROTEIN"/>
    <property type="match status" value="1"/>
</dbReference>
<dbReference type="NCBIfam" id="NF006091">
    <property type="entry name" value="PRK08243.1"/>
    <property type="match status" value="1"/>
</dbReference>
<dbReference type="Gene3D" id="3.50.50.60">
    <property type="entry name" value="FAD/NAD(P)-binding domain"/>
    <property type="match status" value="1"/>
</dbReference>